<dbReference type="AlphaFoldDB" id="D3S3A8"/>
<dbReference type="EMBL" id="CP001899">
    <property type="protein sequence ID" value="ADC64741.1"/>
    <property type="molecule type" value="Genomic_DNA"/>
</dbReference>
<dbReference type="GeneID" id="8778069"/>
<reference evidence="1 2" key="2">
    <citation type="journal article" date="2011" name="Stand. Genomic Sci.">
        <title>Complete genome sequence of Ferroglobus placidus AEDII12DO.</title>
        <authorList>
            <person name="Anderson I."/>
            <person name="Risso C."/>
            <person name="Holmes D."/>
            <person name="Lucas S."/>
            <person name="Copeland A."/>
            <person name="Lapidus A."/>
            <person name="Cheng J.F."/>
            <person name="Bruce D."/>
            <person name="Goodwin L."/>
            <person name="Pitluck S."/>
            <person name="Saunders E."/>
            <person name="Brettin T."/>
            <person name="Detter J.C."/>
            <person name="Han C."/>
            <person name="Tapia R."/>
            <person name="Larimer F."/>
            <person name="Land M."/>
            <person name="Hauser L."/>
            <person name="Woyke T."/>
            <person name="Lovley D."/>
            <person name="Kyrpides N."/>
            <person name="Ivanova N."/>
        </authorList>
    </citation>
    <scope>NUCLEOTIDE SEQUENCE [LARGE SCALE GENOMIC DNA]</scope>
    <source>
        <strain evidence="2">DSM 10642 / AEDII12DO</strain>
    </source>
</reference>
<dbReference type="HOGENOM" id="CLU_1598950_0_0_2"/>
<dbReference type="PaxDb" id="589924-Ferp_0568"/>
<sequence>MEFLKKVKGRYEVKGFLKVEVRRGKGRTKTKTYTIRKRFYDEREFRKFLETGKADYWRITATQMRSILNLTSTEDWLYRFIDKDPGLGGDRSDPDFRPMTRYDLERVLDFISKPMDGWEGINFVRNGEYVFDIWYIKWSHLLKPQFPVRLEVPLNQIKACLLAETL</sequence>
<name>D3S3A8_FERPA</name>
<dbReference type="Proteomes" id="UP000002613">
    <property type="component" value="Chromosome"/>
</dbReference>
<gene>
    <name evidence="1" type="ordered locus">Ferp_0568</name>
</gene>
<dbReference type="STRING" id="589924.Ferp_0568"/>
<dbReference type="KEGG" id="fpl:Ferp_0568"/>
<keyword evidence="2" id="KW-1185">Reference proteome</keyword>
<organism evidence="1 2">
    <name type="scientific">Ferroglobus placidus (strain DSM 10642 / AEDII12DO)</name>
    <dbReference type="NCBI Taxonomy" id="589924"/>
    <lineage>
        <taxon>Archaea</taxon>
        <taxon>Methanobacteriati</taxon>
        <taxon>Methanobacteriota</taxon>
        <taxon>Archaeoglobi</taxon>
        <taxon>Archaeoglobales</taxon>
        <taxon>Archaeoglobaceae</taxon>
        <taxon>Ferroglobus</taxon>
    </lineage>
</organism>
<evidence type="ECO:0000313" key="2">
    <source>
        <dbReference type="Proteomes" id="UP000002613"/>
    </source>
</evidence>
<proteinExistence type="predicted"/>
<accession>D3S3A8</accession>
<evidence type="ECO:0000313" key="1">
    <source>
        <dbReference type="EMBL" id="ADC64741.1"/>
    </source>
</evidence>
<reference evidence="2" key="1">
    <citation type="submission" date="2010-02" db="EMBL/GenBank/DDBJ databases">
        <title>Complete sequence of Ferroglobus placidus DSM 10642.</title>
        <authorList>
            <consortium name="US DOE Joint Genome Institute"/>
            <person name="Lucas S."/>
            <person name="Copeland A."/>
            <person name="Lapidus A."/>
            <person name="Cheng J.-F."/>
            <person name="Bruce D."/>
            <person name="Goodwin L."/>
            <person name="Pitluck S."/>
            <person name="Saunders E."/>
            <person name="Brettin T."/>
            <person name="Detter J.C."/>
            <person name="Han C."/>
            <person name="Tapia R."/>
            <person name="Larimer F."/>
            <person name="Land M."/>
            <person name="Hauser L."/>
            <person name="Kyrpides N."/>
            <person name="Ivanova N."/>
            <person name="Holmes D."/>
            <person name="Lovley D."/>
            <person name="Kyrpides N."/>
            <person name="Anderson I.J."/>
            <person name="Woyke T."/>
        </authorList>
    </citation>
    <scope>NUCLEOTIDE SEQUENCE [LARGE SCALE GENOMIC DNA]</scope>
    <source>
        <strain evidence="2">DSM 10642 / AEDII12DO</strain>
    </source>
</reference>
<dbReference type="RefSeq" id="WP_012965087.1">
    <property type="nucleotide sequence ID" value="NC_013849.1"/>
</dbReference>
<protein>
    <submittedName>
        <fullName evidence="1">Uncharacterized protein</fullName>
    </submittedName>
</protein>